<keyword evidence="1" id="KW-1133">Transmembrane helix</keyword>
<dbReference type="EMBL" id="CP043869">
    <property type="protein sequence ID" value="QEQ96380.1"/>
    <property type="molecule type" value="Genomic_DNA"/>
</dbReference>
<dbReference type="OrthoDB" id="6121253at2"/>
<dbReference type="RefSeq" id="WP_138988497.1">
    <property type="nucleotide sequence ID" value="NZ_CP043869.1"/>
</dbReference>
<dbReference type="Proteomes" id="UP000324760">
    <property type="component" value="Chromosome"/>
</dbReference>
<evidence type="ECO:0000313" key="2">
    <source>
        <dbReference type="EMBL" id="QEQ96380.1"/>
    </source>
</evidence>
<dbReference type="AlphaFoldDB" id="A0A5P1R9S0"/>
<evidence type="ECO:0000313" key="3">
    <source>
        <dbReference type="Proteomes" id="UP000324760"/>
    </source>
</evidence>
<protein>
    <submittedName>
        <fullName evidence="2">Uncharacterized protein</fullName>
    </submittedName>
</protein>
<sequence>MKLLLQMLWLWFLPQWMADQSPDSRHFYRRQFTRDYQKKRAVVQRLWICSAFVMLCFPSLVFIAVISLFSTFLSFCILDES</sequence>
<reference evidence="2 3" key="1">
    <citation type="journal article" date="2019" name="Biochem. Eng. J.">
        <title>Metabolic engineering of the marine bacteria Neptunomonas concharum for the production of acetoin and meso-2,3-butanediol from acetate.</title>
        <authorList>
            <person name="Li W."/>
            <person name="Pu N."/>
            <person name="Liu C.-X."/>
            <person name="Yuan Q.-P."/>
            <person name="Li Z.-J."/>
        </authorList>
    </citation>
    <scope>NUCLEOTIDE SEQUENCE [LARGE SCALE GENOMIC DNA]</scope>
    <source>
        <strain evidence="2 3">JCM17730</strain>
    </source>
</reference>
<gene>
    <name evidence="2" type="ORF">F0U83_06485</name>
</gene>
<feature type="transmembrane region" description="Helical" evidence="1">
    <location>
        <begin position="44"/>
        <end position="77"/>
    </location>
</feature>
<accession>A0A5P1R9S0</accession>
<proteinExistence type="predicted"/>
<dbReference type="KEGG" id="ncu:F0U83_06485"/>
<organism evidence="2 3">
    <name type="scientific">Neptunomonas concharum</name>
    <dbReference type="NCBI Taxonomy" id="1031538"/>
    <lineage>
        <taxon>Bacteria</taxon>
        <taxon>Pseudomonadati</taxon>
        <taxon>Pseudomonadota</taxon>
        <taxon>Gammaproteobacteria</taxon>
        <taxon>Oceanospirillales</taxon>
        <taxon>Oceanospirillaceae</taxon>
        <taxon>Neptunomonas</taxon>
    </lineage>
</organism>
<keyword evidence="3" id="KW-1185">Reference proteome</keyword>
<name>A0A5P1R9S0_9GAMM</name>
<keyword evidence="1" id="KW-0472">Membrane</keyword>
<keyword evidence="1" id="KW-0812">Transmembrane</keyword>
<evidence type="ECO:0000256" key="1">
    <source>
        <dbReference type="SAM" id="Phobius"/>
    </source>
</evidence>